<keyword evidence="2" id="KW-0489">Methyltransferase</keyword>
<proteinExistence type="predicted"/>
<evidence type="ECO:0000313" key="3">
    <source>
        <dbReference type="Proteomes" id="UP000198461"/>
    </source>
</evidence>
<gene>
    <name evidence="2" type="ORF">SAMN05443662_0575</name>
</gene>
<feature type="domain" description="Methyltransferase" evidence="1">
    <location>
        <begin position="67"/>
        <end position="144"/>
    </location>
</feature>
<dbReference type="SUPFAM" id="SSF53335">
    <property type="entry name" value="S-adenosyl-L-methionine-dependent methyltransferases"/>
    <property type="match status" value="1"/>
</dbReference>
<evidence type="ECO:0000259" key="1">
    <source>
        <dbReference type="Pfam" id="PF13649"/>
    </source>
</evidence>
<dbReference type="GO" id="GO:0008168">
    <property type="term" value="F:methyltransferase activity"/>
    <property type="evidence" value="ECO:0007669"/>
    <property type="project" value="UniProtKB-KW"/>
</dbReference>
<name>A0A1N6E447_9GAMM</name>
<dbReference type="Proteomes" id="UP000198461">
    <property type="component" value="Unassembled WGS sequence"/>
</dbReference>
<sequence>MAETHRAGESGAGLNPVDRARIITRHAAALERHGYRPQALFWQERGVQIARFGVIADAMLSAPASLLDVGCGFGDFYAWLHEHGMTPDFTGIDLSPDMIFAARSRFPQAQWLEGELLTVALPEAGYEVVTLSGALNEPIADADAYAQAVIARMWALARRQVIFNMLDNRNDEVARSPFLHGRVPETVERWCRRHTANVRVIEGYLPNDFTVVMGK</sequence>
<dbReference type="OrthoDB" id="9800454at2"/>
<dbReference type="Gene3D" id="3.40.50.150">
    <property type="entry name" value="Vaccinia Virus protein VP39"/>
    <property type="match status" value="1"/>
</dbReference>
<keyword evidence="3" id="KW-1185">Reference proteome</keyword>
<dbReference type="InterPro" id="IPR041698">
    <property type="entry name" value="Methyltransf_25"/>
</dbReference>
<dbReference type="InterPro" id="IPR029063">
    <property type="entry name" value="SAM-dependent_MTases_sf"/>
</dbReference>
<dbReference type="STRING" id="364032.SAMN05443662_0575"/>
<protein>
    <submittedName>
        <fullName evidence="2">Methyltransferase domain-containing protein</fullName>
    </submittedName>
</protein>
<keyword evidence="2" id="KW-0808">Transferase</keyword>
<dbReference type="EMBL" id="FSRE01000001">
    <property type="protein sequence ID" value="SIN77697.1"/>
    <property type="molecule type" value="Genomic_DNA"/>
</dbReference>
<accession>A0A1N6E447</accession>
<organism evidence="2 3">
    <name type="scientific">Sulfurivirga caldicuralii</name>
    <dbReference type="NCBI Taxonomy" id="364032"/>
    <lineage>
        <taxon>Bacteria</taxon>
        <taxon>Pseudomonadati</taxon>
        <taxon>Pseudomonadota</taxon>
        <taxon>Gammaproteobacteria</taxon>
        <taxon>Thiotrichales</taxon>
        <taxon>Piscirickettsiaceae</taxon>
        <taxon>Sulfurivirga</taxon>
    </lineage>
</organism>
<dbReference type="Pfam" id="PF13649">
    <property type="entry name" value="Methyltransf_25"/>
    <property type="match status" value="1"/>
</dbReference>
<dbReference type="AlphaFoldDB" id="A0A1N6E447"/>
<evidence type="ECO:0000313" key="2">
    <source>
        <dbReference type="EMBL" id="SIN77697.1"/>
    </source>
</evidence>
<dbReference type="GO" id="GO:0032259">
    <property type="term" value="P:methylation"/>
    <property type="evidence" value="ECO:0007669"/>
    <property type="project" value="UniProtKB-KW"/>
</dbReference>
<dbReference type="RefSeq" id="WP_074200942.1">
    <property type="nucleotide sequence ID" value="NZ_FSRE01000001.1"/>
</dbReference>
<reference evidence="3" key="1">
    <citation type="submission" date="2016-11" db="EMBL/GenBank/DDBJ databases">
        <authorList>
            <person name="Varghese N."/>
            <person name="Submissions S."/>
        </authorList>
    </citation>
    <scope>NUCLEOTIDE SEQUENCE [LARGE SCALE GENOMIC DNA]</scope>
    <source>
        <strain evidence="3">DSM 17737</strain>
    </source>
</reference>